<dbReference type="InterPro" id="IPR045170">
    <property type="entry name" value="MTOX"/>
</dbReference>
<evidence type="ECO:0000259" key="5">
    <source>
        <dbReference type="Pfam" id="PF01266"/>
    </source>
</evidence>
<dbReference type="InterPro" id="IPR036188">
    <property type="entry name" value="FAD/NAD-bd_sf"/>
</dbReference>
<dbReference type="GO" id="GO:0008115">
    <property type="term" value="F:sarcosine oxidase activity"/>
    <property type="evidence" value="ECO:0007669"/>
    <property type="project" value="TreeGrafter"/>
</dbReference>
<feature type="domain" description="FAD dependent oxidoreductase" evidence="5">
    <location>
        <begin position="10"/>
        <end position="356"/>
    </location>
</feature>
<dbReference type="InterPro" id="IPR006076">
    <property type="entry name" value="FAD-dep_OxRdtase"/>
</dbReference>
<sequence length="384" mass="43921">MKQNEDKIYDLAVLGCGSVGSAVGYYASRKGASILEIDSYQPPHDFGTHHGQTRIIRHAYGEGDKYVPLLLEAQSLWEELQDQTEEKFLHQVGIVNIAPQESDFYKNILSSAEKYRLPIDILTAVELNERFHTWNFDDDYKAIYEKNAGYLRTDIIIKEYLEKAKEYGATQAFNQQVSQIINEPDYIRIITDNAEYKARKLVVSAGSWVKSLYPDLPIQPVRKTFHWFEAEYENLLETKGFPCFTVNLKSNETYYGFPGSDNLIKIGRHDGGQDISNYQEQYEYDDDKDAKEVENLLGTYLIGTGKLDFGKTCSYDMSPDEDFIIDWLDDRTQIVTGLSGHGFKFVSVLGHILANRALGKEETNLDLSPFALDRFTKITEKVKD</sequence>
<proteinExistence type="predicted"/>
<dbReference type="STRING" id="1859473.BG261_06585"/>
<reference evidence="7" key="1">
    <citation type="submission" date="2016-09" db="EMBL/GenBank/DDBJ databases">
        <title>Draft genome sequence of a novel species of the family Streptococcaceae isolated from flowers.</title>
        <authorList>
            <person name="Chuah L.-O."/>
            <person name="Yap K.-P."/>
            <person name="Thong K.L."/>
            <person name="Liong M.T."/>
            <person name="Ahmad R."/>
            <person name="Rusul G."/>
        </authorList>
    </citation>
    <scope>NUCLEOTIDE SEQUENCE [LARGE SCALE GENOMIC DNA]</scope>
    <source>
        <strain evidence="7">DF1</strain>
    </source>
</reference>
<dbReference type="Pfam" id="PF01266">
    <property type="entry name" value="DAO"/>
    <property type="match status" value="1"/>
</dbReference>
<evidence type="ECO:0000256" key="1">
    <source>
        <dbReference type="ARBA" id="ARBA00001974"/>
    </source>
</evidence>
<dbReference type="OrthoDB" id="9794226at2"/>
<evidence type="ECO:0000256" key="4">
    <source>
        <dbReference type="ARBA" id="ARBA00023002"/>
    </source>
</evidence>
<keyword evidence="7" id="KW-1185">Reference proteome</keyword>
<dbReference type="Gene3D" id="3.30.9.10">
    <property type="entry name" value="D-Amino Acid Oxidase, subunit A, domain 2"/>
    <property type="match status" value="1"/>
</dbReference>
<accession>A0A1E8GJZ0</accession>
<dbReference type="RefSeq" id="WP_070792954.1">
    <property type="nucleotide sequence ID" value="NZ_MKIR01000024.1"/>
</dbReference>
<dbReference type="SUPFAM" id="SSF54373">
    <property type="entry name" value="FAD-linked reductases, C-terminal domain"/>
    <property type="match status" value="1"/>
</dbReference>
<organism evidence="6 7">
    <name type="scientific">Floricoccus tropicus</name>
    <dbReference type="NCBI Taxonomy" id="1859473"/>
    <lineage>
        <taxon>Bacteria</taxon>
        <taxon>Bacillati</taxon>
        <taxon>Bacillota</taxon>
        <taxon>Bacilli</taxon>
        <taxon>Lactobacillales</taxon>
        <taxon>Streptococcaceae</taxon>
        <taxon>Floricoccus</taxon>
    </lineage>
</organism>
<dbReference type="EMBL" id="MKIR01000024">
    <property type="protein sequence ID" value="OFI48559.1"/>
    <property type="molecule type" value="Genomic_DNA"/>
</dbReference>
<dbReference type="AlphaFoldDB" id="A0A1E8GJZ0"/>
<keyword evidence="3" id="KW-0274">FAD</keyword>
<protein>
    <submittedName>
        <fullName evidence="6">N-methyltryptophan oxidase</fullName>
    </submittedName>
</protein>
<dbReference type="Gene3D" id="3.50.50.60">
    <property type="entry name" value="FAD/NAD(P)-binding domain"/>
    <property type="match status" value="1"/>
</dbReference>
<keyword evidence="4" id="KW-0560">Oxidoreductase</keyword>
<evidence type="ECO:0000313" key="6">
    <source>
        <dbReference type="EMBL" id="OFI48559.1"/>
    </source>
</evidence>
<dbReference type="GO" id="GO:0005829">
    <property type="term" value="C:cytosol"/>
    <property type="evidence" value="ECO:0007669"/>
    <property type="project" value="TreeGrafter"/>
</dbReference>
<comment type="cofactor">
    <cofactor evidence="1">
        <name>FAD</name>
        <dbReference type="ChEBI" id="CHEBI:57692"/>
    </cofactor>
</comment>
<dbReference type="PANTHER" id="PTHR10961:SF7">
    <property type="entry name" value="FAD DEPENDENT OXIDOREDUCTASE DOMAIN-CONTAINING PROTEIN"/>
    <property type="match status" value="1"/>
</dbReference>
<evidence type="ECO:0000256" key="2">
    <source>
        <dbReference type="ARBA" id="ARBA00022630"/>
    </source>
</evidence>
<comment type="caution">
    <text evidence="6">The sequence shown here is derived from an EMBL/GenBank/DDBJ whole genome shotgun (WGS) entry which is preliminary data.</text>
</comment>
<name>A0A1E8GJZ0_9LACT</name>
<keyword evidence="2" id="KW-0285">Flavoprotein</keyword>
<dbReference type="Proteomes" id="UP000178622">
    <property type="component" value="Unassembled WGS sequence"/>
</dbReference>
<dbReference type="SUPFAM" id="SSF51905">
    <property type="entry name" value="FAD/NAD(P)-binding domain"/>
    <property type="match status" value="1"/>
</dbReference>
<dbReference type="GO" id="GO:0050660">
    <property type="term" value="F:flavin adenine dinucleotide binding"/>
    <property type="evidence" value="ECO:0007669"/>
    <property type="project" value="InterPro"/>
</dbReference>
<evidence type="ECO:0000313" key="7">
    <source>
        <dbReference type="Proteomes" id="UP000178622"/>
    </source>
</evidence>
<dbReference type="PANTHER" id="PTHR10961">
    <property type="entry name" value="PEROXISOMAL SARCOSINE OXIDASE"/>
    <property type="match status" value="1"/>
</dbReference>
<evidence type="ECO:0000256" key="3">
    <source>
        <dbReference type="ARBA" id="ARBA00022827"/>
    </source>
</evidence>
<gene>
    <name evidence="6" type="ORF">BG261_06585</name>
</gene>
<dbReference type="NCBIfam" id="NF008425">
    <property type="entry name" value="PRK11259.1"/>
    <property type="match status" value="1"/>
</dbReference>